<evidence type="ECO:0000256" key="1">
    <source>
        <dbReference type="ARBA" id="ARBA00022741"/>
    </source>
</evidence>
<feature type="domain" description="HTH luxR-type" evidence="4">
    <location>
        <begin position="856"/>
        <end position="921"/>
    </location>
</feature>
<dbReference type="GO" id="GO:0005737">
    <property type="term" value="C:cytoplasm"/>
    <property type="evidence" value="ECO:0007669"/>
    <property type="project" value="TreeGrafter"/>
</dbReference>
<dbReference type="InterPro" id="IPR041664">
    <property type="entry name" value="AAA_16"/>
</dbReference>
<keyword evidence="1" id="KW-0547">Nucleotide-binding</keyword>
<feature type="region of interest" description="Disordered" evidence="3">
    <location>
        <begin position="85"/>
        <end position="107"/>
    </location>
</feature>
<dbReference type="InterPro" id="IPR000792">
    <property type="entry name" value="Tscrpt_reg_LuxR_C"/>
</dbReference>
<dbReference type="PROSITE" id="PS50043">
    <property type="entry name" value="HTH_LUXR_2"/>
    <property type="match status" value="1"/>
</dbReference>
<dbReference type="GO" id="GO:0003677">
    <property type="term" value="F:DNA binding"/>
    <property type="evidence" value="ECO:0007669"/>
    <property type="project" value="InterPro"/>
</dbReference>
<organism evidence="5 6">
    <name type="scientific">Streptomyces albireticuli</name>
    <dbReference type="NCBI Taxonomy" id="1940"/>
    <lineage>
        <taxon>Bacteria</taxon>
        <taxon>Bacillati</taxon>
        <taxon>Actinomycetota</taxon>
        <taxon>Actinomycetes</taxon>
        <taxon>Kitasatosporales</taxon>
        <taxon>Streptomycetaceae</taxon>
        <taxon>Streptomyces</taxon>
    </lineage>
</organism>
<dbReference type="RefSeq" id="WP_095578812.1">
    <property type="nucleotide sequence ID" value="NZ_JAJQQR010000019.1"/>
</dbReference>
<dbReference type="GO" id="GO:0005524">
    <property type="term" value="F:ATP binding"/>
    <property type="evidence" value="ECO:0007669"/>
    <property type="project" value="UniProtKB-KW"/>
</dbReference>
<dbReference type="GO" id="GO:0004016">
    <property type="term" value="F:adenylate cyclase activity"/>
    <property type="evidence" value="ECO:0007669"/>
    <property type="project" value="TreeGrafter"/>
</dbReference>
<accession>A0A2A2DG35</accession>
<dbReference type="SUPFAM" id="SSF52540">
    <property type="entry name" value="P-loop containing nucleoside triphosphate hydrolases"/>
    <property type="match status" value="1"/>
</dbReference>
<dbReference type="Gene3D" id="1.10.10.10">
    <property type="entry name" value="Winged helix-like DNA-binding domain superfamily/Winged helix DNA-binding domain"/>
    <property type="match status" value="1"/>
</dbReference>
<gene>
    <name evidence="5" type="ORF">CK936_02620</name>
</gene>
<dbReference type="InterPro" id="IPR036388">
    <property type="entry name" value="WH-like_DNA-bd_sf"/>
</dbReference>
<dbReference type="Proteomes" id="UP000218944">
    <property type="component" value="Unassembled WGS sequence"/>
</dbReference>
<protein>
    <submittedName>
        <fullName evidence="5">LuxR family transcriptional regulator</fullName>
    </submittedName>
</protein>
<feature type="compositionally biased region" description="Low complexity" evidence="3">
    <location>
        <begin position="88"/>
        <end position="107"/>
    </location>
</feature>
<dbReference type="PANTHER" id="PTHR16305">
    <property type="entry name" value="TESTICULAR SOLUBLE ADENYLYL CYCLASE"/>
    <property type="match status" value="1"/>
</dbReference>
<dbReference type="GO" id="GO:0006355">
    <property type="term" value="P:regulation of DNA-templated transcription"/>
    <property type="evidence" value="ECO:0007669"/>
    <property type="project" value="InterPro"/>
</dbReference>
<dbReference type="InterPro" id="IPR027417">
    <property type="entry name" value="P-loop_NTPase"/>
</dbReference>
<keyword evidence="6" id="KW-1185">Reference proteome</keyword>
<evidence type="ECO:0000313" key="5">
    <source>
        <dbReference type="EMBL" id="PAU50426.1"/>
    </source>
</evidence>
<dbReference type="InterPro" id="IPR016032">
    <property type="entry name" value="Sig_transdc_resp-reg_C-effctor"/>
</dbReference>
<dbReference type="SMART" id="SM00421">
    <property type="entry name" value="HTH_LUXR"/>
    <property type="match status" value="1"/>
</dbReference>
<evidence type="ECO:0000256" key="2">
    <source>
        <dbReference type="ARBA" id="ARBA00022840"/>
    </source>
</evidence>
<name>A0A2A2DG35_9ACTN</name>
<dbReference type="EMBL" id="NSJV01000052">
    <property type="protein sequence ID" value="PAU50426.1"/>
    <property type="molecule type" value="Genomic_DNA"/>
</dbReference>
<dbReference type="Pfam" id="PF13191">
    <property type="entry name" value="AAA_16"/>
    <property type="match status" value="1"/>
</dbReference>
<dbReference type="SUPFAM" id="SSF46894">
    <property type="entry name" value="C-terminal effector domain of the bipartite response regulators"/>
    <property type="match status" value="1"/>
</dbReference>
<dbReference type="PRINTS" id="PR00038">
    <property type="entry name" value="HTHLUXR"/>
</dbReference>
<evidence type="ECO:0000313" key="6">
    <source>
        <dbReference type="Proteomes" id="UP000218944"/>
    </source>
</evidence>
<dbReference type="PANTHER" id="PTHR16305:SF35">
    <property type="entry name" value="TRANSCRIPTIONAL ACTIVATOR DOMAIN"/>
    <property type="match status" value="1"/>
</dbReference>
<evidence type="ECO:0000256" key="3">
    <source>
        <dbReference type="SAM" id="MobiDB-lite"/>
    </source>
</evidence>
<comment type="caution">
    <text evidence="5">The sequence shown here is derived from an EMBL/GenBank/DDBJ whole genome shotgun (WGS) entry which is preliminary data.</text>
</comment>
<keyword evidence="2" id="KW-0067">ATP-binding</keyword>
<dbReference type="AlphaFoldDB" id="A0A2A2DG35"/>
<reference evidence="5 6" key="1">
    <citation type="submission" date="2017-08" db="EMBL/GenBank/DDBJ databases">
        <title>Genome sequence of Streptomyces albireticuli NRRL B-1670.</title>
        <authorList>
            <person name="Graham D.E."/>
            <person name="Mahan K.M."/>
            <person name="Klingeman D.M."/>
            <person name="Hettich R.L."/>
            <person name="Parry R.J."/>
            <person name="Spain J.C."/>
        </authorList>
    </citation>
    <scope>NUCLEOTIDE SEQUENCE [LARGE SCALE GENOMIC DNA]</scope>
    <source>
        <strain evidence="5 6">NRRL B-1670</strain>
    </source>
</reference>
<sequence length="949" mass="101256">MTPLLDRQRELDLISEALEAAEGASGSLLVVTGGLGTGKTTLLRALRPLAEQRGTQVLSASAALLEQDFAFGVVGQLLEPLLPDTSFEPAADAPEPARDPAPATAPEPHGELLALAADHASRTPLLLLVDDLQWADAPSLRWLGHLAKRIAHLRITAVVALREGDPRGEEPRVHEITDRAARVLRPDPLSPQSTAELVAARFGRPADPAYLTACHEIGAGNPLFLTAALDALAGTGAPDAERAHTVRTTPLPSLRERFLAALRTQPAPVQAMAKALAVLDGHTDLELAGRLAGLDGTGRDAAIRSLRRLGLLAPADGPRFVHRAVREAVEDAMTSAEHEDSHIYAALLLHGAGHPAEQAAAQLLEATSCQDGWAIEVLRSAATAAMRRGAPEDAARYLRRALLGSTPAGPDRAALLVDLATVERAFDPPAAIRHISQALLLIPTATQRAKAAARIPPSQLGGCPPPSVDVVCKVAGELGDATLIAGEDRELALRLEARLRHIAVAGPGRLLTCADRLRALGPTPPLGTAAERELVTVLLHGATMTQSMSAAEVGPLANRVLQYEPATPDHVYSALPLLPHILIAADSVEIIGPWLRTAQDRARRENAVVAQGVIGIELTQVLLAQGRLEEARAQAAEALALGVTGWATLQSMIGIVLVAIESRDAELTRRLLEYRREGASHGHQPSSLQLLRGSMAAAVGDLPTALEYFLDWGRAAERADWRNPAVFPWRAWAAGLHYRMGHAAQAQELMEEEWARARAWGTPVAIGRALRMRGAVTEGERGLELLRESLDVLEGSVNGMERARTSVLLGRRLRAAGRADAETQLRRGREQALASGVPWLADRAARELQAMARRASPLDVEALTRTERRVAGLAAHGVSNRDIAERLDVSSRAVEKHLTHAYRKLNVSGRAELVGLAHLLPDGTADATRTAVRRTAANRTEPKHRGTPG</sequence>
<dbReference type="CDD" id="cd06170">
    <property type="entry name" value="LuxR_C_like"/>
    <property type="match status" value="1"/>
</dbReference>
<evidence type="ECO:0000259" key="4">
    <source>
        <dbReference type="PROSITE" id="PS50043"/>
    </source>
</evidence>
<proteinExistence type="predicted"/>
<dbReference type="Pfam" id="PF00196">
    <property type="entry name" value="GerE"/>
    <property type="match status" value="1"/>
</dbReference>